<dbReference type="Proteomes" id="UP000321429">
    <property type="component" value="Unassembled WGS sequence"/>
</dbReference>
<feature type="transmembrane region" description="Helical" evidence="1">
    <location>
        <begin position="91"/>
        <end position="113"/>
    </location>
</feature>
<keyword evidence="1" id="KW-0812">Transmembrane</keyword>
<dbReference type="STRING" id="348151.IV55_GL001413"/>
<gene>
    <name evidence="3" type="ORF">IV55_GL001413</name>
    <name evidence="2" type="ORF">LSI01_12380</name>
</gene>
<keyword evidence="4" id="KW-1185">Reference proteome</keyword>
<evidence type="ECO:0000313" key="2">
    <source>
        <dbReference type="EMBL" id="GEK28927.1"/>
    </source>
</evidence>
<evidence type="ECO:0000313" key="4">
    <source>
        <dbReference type="Proteomes" id="UP000051139"/>
    </source>
</evidence>
<evidence type="ECO:0000256" key="1">
    <source>
        <dbReference type="SAM" id="Phobius"/>
    </source>
</evidence>
<dbReference type="AlphaFoldDB" id="A0A0R2L3R9"/>
<keyword evidence="1" id="KW-0472">Membrane</keyword>
<keyword evidence="1" id="KW-1133">Transmembrane helix</keyword>
<dbReference type="PATRIC" id="fig|348151.3.peg.1451"/>
<dbReference type="EMBL" id="JQCB01000004">
    <property type="protein sequence ID" value="KRN96441.1"/>
    <property type="molecule type" value="Genomic_DNA"/>
</dbReference>
<protein>
    <submittedName>
        <fullName evidence="2">Hydrophobic protein</fullName>
    </submittedName>
</protein>
<dbReference type="OrthoDB" id="2299756at2"/>
<reference evidence="3 4" key="1">
    <citation type="journal article" date="2015" name="Genome Announc.">
        <title>Expanding the biotechnology potential of lactobacilli through comparative genomics of 213 strains and associated genera.</title>
        <authorList>
            <person name="Sun Z."/>
            <person name="Harris H.M."/>
            <person name="McCann A."/>
            <person name="Guo C."/>
            <person name="Argimon S."/>
            <person name="Zhang W."/>
            <person name="Yang X."/>
            <person name="Jeffery I.B."/>
            <person name="Cooney J.C."/>
            <person name="Kagawa T.F."/>
            <person name="Liu W."/>
            <person name="Song Y."/>
            <person name="Salvetti E."/>
            <person name="Wrobel A."/>
            <person name="Rasinkangas P."/>
            <person name="Parkhill J."/>
            <person name="Rea M.C."/>
            <person name="O'Sullivan O."/>
            <person name="Ritari J."/>
            <person name="Douillard F.P."/>
            <person name="Paul Ross R."/>
            <person name="Yang R."/>
            <person name="Briner A.E."/>
            <person name="Felis G.E."/>
            <person name="de Vos W.M."/>
            <person name="Barrangou R."/>
            <person name="Klaenhammer T.R."/>
            <person name="Caufield P.W."/>
            <person name="Cui Y."/>
            <person name="Zhang H."/>
            <person name="O'Toole P.W."/>
        </authorList>
    </citation>
    <scope>NUCLEOTIDE SEQUENCE [LARGE SCALE GENOMIC DNA]</scope>
    <source>
        <strain evidence="3 4">DSM 22696</strain>
    </source>
</reference>
<dbReference type="RefSeq" id="WP_057809704.1">
    <property type="nucleotide sequence ID" value="NZ_JQCB01000004.1"/>
</dbReference>
<reference evidence="2 5" key="2">
    <citation type="submission" date="2019-07" db="EMBL/GenBank/DDBJ databases">
        <title>Whole genome shotgun sequence of Lactobacillus siliginis NBRC 101315.</title>
        <authorList>
            <person name="Hosoyama A."/>
            <person name="Uohara A."/>
            <person name="Ohji S."/>
            <person name="Ichikawa N."/>
        </authorList>
    </citation>
    <scope>NUCLEOTIDE SEQUENCE [LARGE SCALE GENOMIC DNA]</scope>
    <source>
        <strain evidence="2 5">NBRC 101315</strain>
    </source>
</reference>
<accession>A0A0R2L3R9</accession>
<dbReference type="EMBL" id="BJUD01000023">
    <property type="protein sequence ID" value="GEK28927.1"/>
    <property type="molecule type" value="Genomic_DNA"/>
</dbReference>
<sequence length="186" mass="21547">MGATLLSLLILSYFIRGQFEFERPRRYKYWLIPLYSVFMFFQLFKNTPANITVAGVMVILGIAIGVTQGRLAVIKPTLNNDGQERVMIRGGWHYLIGWAAILVIQIGVTIVLAHHQMDWHELRSVTNDSMLEELLPFKRIHEGGWWVLWALSASASLSYTLTLMQRSPAFRTTISRHRHEQRAHRR</sequence>
<proteinExistence type="predicted"/>
<organism evidence="3 4">
    <name type="scientific">Furfurilactobacillus siliginis</name>
    <dbReference type="NCBI Taxonomy" id="348151"/>
    <lineage>
        <taxon>Bacteria</taxon>
        <taxon>Bacillati</taxon>
        <taxon>Bacillota</taxon>
        <taxon>Bacilli</taxon>
        <taxon>Lactobacillales</taxon>
        <taxon>Lactobacillaceae</taxon>
        <taxon>Furfurilactobacillus</taxon>
    </lineage>
</organism>
<comment type="caution">
    <text evidence="3">The sequence shown here is derived from an EMBL/GenBank/DDBJ whole genome shotgun (WGS) entry which is preliminary data.</text>
</comment>
<evidence type="ECO:0000313" key="5">
    <source>
        <dbReference type="Proteomes" id="UP000321429"/>
    </source>
</evidence>
<feature type="transmembrane region" description="Helical" evidence="1">
    <location>
        <begin position="51"/>
        <end position="71"/>
    </location>
</feature>
<evidence type="ECO:0000313" key="3">
    <source>
        <dbReference type="EMBL" id="KRN96441.1"/>
    </source>
</evidence>
<name>A0A0R2L3R9_9LACO</name>
<dbReference type="Proteomes" id="UP000051139">
    <property type="component" value="Unassembled WGS sequence"/>
</dbReference>